<keyword evidence="4" id="KW-0967">Endosome</keyword>
<comment type="subcellular location">
    <subcellularLocation>
        <location evidence="1">Endosome</location>
    </subcellularLocation>
</comment>
<evidence type="ECO:0000256" key="2">
    <source>
        <dbReference type="ARBA" id="ARBA00010704"/>
    </source>
</evidence>
<evidence type="ECO:0000256" key="1">
    <source>
        <dbReference type="ARBA" id="ARBA00004177"/>
    </source>
</evidence>
<protein>
    <submittedName>
        <fullName evidence="6">CSON000709 protein</fullName>
    </submittedName>
</protein>
<dbReference type="OMA" id="RVEVCKN"/>
<reference evidence="6" key="1">
    <citation type="submission" date="2018-07" db="EMBL/GenBank/DDBJ databases">
        <authorList>
            <person name="Quirk P.G."/>
            <person name="Krulwich T.A."/>
        </authorList>
    </citation>
    <scope>NUCLEOTIDE SEQUENCE</scope>
</reference>
<evidence type="ECO:0000256" key="3">
    <source>
        <dbReference type="ARBA" id="ARBA00022448"/>
    </source>
</evidence>
<dbReference type="AlphaFoldDB" id="A0A336MF00"/>
<name>A0A336MF00_CULSO</name>
<dbReference type="InterPro" id="IPR029705">
    <property type="entry name" value="VPS35L"/>
</dbReference>
<accession>A0A336MF00</accession>
<dbReference type="EMBL" id="UFQT01001116">
    <property type="protein sequence ID" value="SSX28972.1"/>
    <property type="molecule type" value="Genomic_DNA"/>
</dbReference>
<dbReference type="PANTHER" id="PTHR13673">
    <property type="entry name" value="ESOPHAGEAL CANCER ASSOCIATED PROTEIN"/>
    <property type="match status" value="1"/>
</dbReference>
<evidence type="ECO:0000256" key="4">
    <source>
        <dbReference type="ARBA" id="ARBA00022753"/>
    </source>
</evidence>
<evidence type="ECO:0000313" key="6">
    <source>
        <dbReference type="EMBL" id="SSX28972.1"/>
    </source>
</evidence>
<dbReference type="GO" id="GO:0032456">
    <property type="term" value="P:endocytic recycling"/>
    <property type="evidence" value="ECO:0007669"/>
    <property type="project" value="InterPro"/>
</dbReference>
<dbReference type="GO" id="GO:0005768">
    <property type="term" value="C:endosome"/>
    <property type="evidence" value="ECO:0007669"/>
    <property type="project" value="UniProtKB-SubCell"/>
</dbReference>
<dbReference type="PANTHER" id="PTHR13673:SF0">
    <property type="entry name" value="VPS35 ENDOSOMAL PROTEIN-SORTING FACTOR-LIKE"/>
    <property type="match status" value="1"/>
</dbReference>
<evidence type="ECO:0000256" key="5">
    <source>
        <dbReference type="ARBA" id="ARBA00022927"/>
    </source>
</evidence>
<gene>
    <name evidence="6" type="primary">CSON000709</name>
</gene>
<keyword evidence="3" id="KW-0813">Transport</keyword>
<dbReference type="GO" id="GO:0015031">
    <property type="term" value="P:protein transport"/>
    <property type="evidence" value="ECO:0007669"/>
    <property type="project" value="UniProtKB-KW"/>
</dbReference>
<sequence>MDWKCISRTISDHKTDLDRILVTDQHPLKHLQSVSEQQRSRKTSIESKTLNPTTLNLALDGTDPLSQFARLDEISPLSEAFQDTVKVEEKVPIKFQSWSSKRPAILNKYTTSEKLSIVTSFLTGGEIIKSTTTTVSEKVKHRLEQLDDFDEDPVRQMHNLSQHEYIMKIEQLNHQLRDAWNTDQRVKALKIAIQCAKLLSDTSAMQFYPSKFVLITDILDLFGSLVFDRLKNKTQYIKPGTTIPTRLPDNFTPEMIPDATKETSFNWFYKVASIRELLPRFYLEAAIIKSYKFMGNADMEGVLNRLTLIARGIGDPLVCAYARCYLCRVGMSLTTVKPYLRQNFDDILSVYLTVSQLEVFGNSTLLAIPHDFQMFTGGIRAEISRQRLSVSTYMTLYAPAFDWILSGIAAGADDFTLDEMVLRCQEKKNCAPLFFSILQAFPHEFISARALHFANILCKCDTEGYSRSELLRALGLCLNNCPPGPSQLYDVFEFVWKTIQTFTQIGEYVHCMEAWSVFVATNLMLGEVNIILEDILKRASATKNAFESHYNELQNIVDKIVTNFSQFDALLTLDNFLPVIDLFQKESNKQAVCRNILTKFKYFSESIGYLNDPIIINVIMHISKILNDSVNALTVPDEKRQIGEAVTYFIRLVNFGNDFEQLLTFYVDSRAAFTNLDAVYVTLVQLVDNLAMETFQIIKGKHSKKTSDFVKSCIAYNFVTIPSITDTRSKLDLYLLTGQIALLNNCLGQADACFEAALKNISELPKFIDIDGKPKSFEPYLVSYLRKFLSTLIIVPDSPEMGALYLFRLLIEQVTSYGFETGTLIEIYLSVLDTLSIMSQESYPFHIDNVISNDELYGQDEKYLNEINKICTQVTSQILINLKMLADAGNFRIQATLALQLFQKIVLYSDIIDEKSFQLAVNLWNLAVKQRANMKINEFLVHLKAIEDEIELTDDNARKNKLIELFNRVKAKL</sequence>
<comment type="similarity">
    <text evidence="2">Belongs to the VPS35L family.</text>
</comment>
<organism evidence="6">
    <name type="scientific">Culicoides sonorensis</name>
    <name type="common">Biting midge</name>
    <dbReference type="NCBI Taxonomy" id="179676"/>
    <lineage>
        <taxon>Eukaryota</taxon>
        <taxon>Metazoa</taxon>
        <taxon>Ecdysozoa</taxon>
        <taxon>Arthropoda</taxon>
        <taxon>Hexapoda</taxon>
        <taxon>Insecta</taxon>
        <taxon>Pterygota</taxon>
        <taxon>Neoptera</taxon>
        <taxon>Endopterygota</taxon>
        <taxon>Diptera</taxon>
        <taxon>Nematocera</taxon>
        <taxon>Chironomoidea</taxon>
        <taxon>Ceratopogonidae</taxon>
        <taxon>Ceratopogoninae</taxon>
        <taxon>Culicoides</taxon>
        <taxon>Monoculicoides</taxon>
    </lineage>
</organism>
<dbReference type="VEuPathDB" id="VectorBase:CSON000709"/>
<proteinExistence type="inferred from homology"/>
<keyword evidence="5" id="KW-0653">Protein transport</keyword>